<evidence type="ECO:0000313" key="2">
    <source>
        <dbReference type="EMBL" id="MBA4542940.1"/>
    </source>
</evidence>
<evidence type="ECO:0000256" key="1">
    <source>
        <dbReference type="SAM" id="SignalP"/>
    </source>
</evidence>
<dbReference type="RefSeq" id="WP_160173898.1">
    <property type="nucleotide sequence ID" value="NZ_JACEIP010000010.1"/>
</dbReference>
<dbReference type="EMBL" id="JACEIP010000010">
    <property type="protein sequence ID" value="MBA4542940.1"/>
    <property type="molecule type" value="Genomic_DNA"/>
</dbReference>
<evidence type="ECO:0000313" key="3">
    <source>
        <dbReference type="Proteomes" id="UP000530514"/>
    </source>
</evidence>
<accession>A0A7W2AI59</accession>
<keyword evidence="1" id="KW-0732">Signal</keyword>
<dbReference type="AlphaFoldDB" id="A0A7W2AI59"/>
<protein>
    <submittedName>
        <fullName evidence="2">Uncharacterized protein</fullName>
    </submittedName>
</protein>
<gene>
    <name evidence="2" type="ORF">H1164_08495</name>
</gene>
<organism evidence="2 3">
    <name type="scientific">Thermoactinomyces daqus</name>
    <dbReference type="NCBI Taxonomy" id="1329516"/>
    <lineage>
        <taxon>Bacteria</taxon>
        <taxon>Bacillati</taxon>
        <taxon>Bacillota</taxon>
        <taxon>Bacilli</taxon>
        <taxon>Bacillales</taxon>
        <taxon>Thermoactinomycetaceae</taxon>
        <taxon>Thermoactinomyces</taxon>
    </lineage>
</organism>
<sequence>MKNALIVMFVLLLSVFIVNAEDGQTILTQDHYAFESAQMGEPWCC</sequence>
<comment type="caution">
    <text evidence="2">The sequence shown here is derived from an EMBL/GenBank/DDBJ whole genome shotgun (WGS) entry which is preliminary data.</text>
</comment>
<proteinExistence type="predicted"/>
<feature type="chain" id="PRO_5030718721" evidence="1">
    <location>
        <begin position="21"/>
        <end position="45"/>
    </location>
</feature>
<name>A0A7W2AI59_9BACL</name>
<dbReference type="Proteomes" id="UP000530514">
    <property type="component" value="Unassembled WGS sequence"/>
</dbReference>
<reference evidence="2 3" key="1">
    <citation type="submission" date="2020-07" db="EMBL/GenBank/DDBJ databases">
        <authorList>
            <person name="Feng H."/>
        </authorList>
    </citation>
    <scope>NUCLEOTIDE SEQUENCE [LARGE SCALE GENOMIC DNA]</scope>
    <source>
        <strain evidence="3">s-11</strain>
    </source>
</reference>
<keyword evidence="3" id="KW-1185">Reference proteome</keyword>
<feature type="signal peptide" evidence="1">
    <location>
        <begin position="1"/>
        <end position="20"/>
    </location>
</feature>